<gene>
    <name evidence="2" type="ORF">LTR16_003661</name>
</gene>
<feature type="compositionally biased region" description="Polar residues" evidence="1">
    <location>
        <begin position="316"/>
        <end position="331"/>
    </location>
</feature>
<evidence type="ECO:0000313" key="2">
    <source>
        <dbReference type="EMBL" id="KAK5287795.1"/>
    </source>
</evidence>
<feature type="compositionally biased region" description="Polar residues" evidence="1">
    <location>
        <begin position="114"/>
        <end position="124"/>
    </location>
</feature>
<accession>A0ABR0M6X1</accession>
<proteinExistence type="predicted"/>
<feature type="region of interest" description="Disordered" evidence="1">
    <location>
        <begin position="312"/>
        <end position="331"/>
    </location>
</feature>
<sequence length="351" mass="37733">MKQGSEDRGHASPSEFSFSNTSRESMSRQQPPVHLQQSAARARSGTPIRTQSKFREDLPGLPISPPDSRVQSPEVSLPASHAIAIRRGHQHPQRLAVGTTSPATPNPFKDHMTNGRTDSPSLASVDSEGSWLSGKPVKRSSNQSQLRSSSGSPGKRLDSNASYEELGMPDDVHSHGLTLDRGNRSVTAAAESSNRKASDISAITPITPDTESDDEQPVHSEPSPDQTVVREGLQRQPTVISRDARIVSGEGLAAEYILGGDYETPPDGTPNDESPFYEEQRARASSVEYGQLAHARHVSAGSAKLLDIPASKSNRHSMGSTYTPSASPGFKLNSSPYFVTEFPVDESTRAT</sequence>
<feature type="region of interest" description="Disordered" evidence="1">
    <location>
        <begin position="259"/>
        <end position="282"/>
    </location>
</feature>
<evidence type="ECO:0000256" key="1">
    <source>
        <dbReference type="SAM" id="MobiDB-lite"/>
    </source>
</evidence>
<feature type="region of interest" description="Disordered" evidence="1">
    <location>
        <begin position="1"/>
        <end position="242"/>
    </location>
</feature>
<dbReference type="EMBL" id="JAVRRA010000407">
    <property type="protein sequence ID" value="KAK5287795.1"/>
    <property type="molecule type" value="Genomic_DNA"/>
</dbReference>
<name>A0ABR0M6X1_9PEZI</name>
<protein>
    <submittedName>
        <fullName evidence="2">Uncharacterized protein</fullName>
    </submittedName>
</protein>
<organism evidence="2 3">
    <name type="scientific">Cryomyces antarcticus</name>
    <dbReference type="NCBI Taxonomy" id="329879"/>
    <lineage>
        <taxon>Eukaryota</taxon>
        <taxon>Fungi</taxon>
        <taxon>Dikarya</taxon>
        <taxon>Ascomycota</taxon>
        <taxon>Pezizomycotina</taxon>
        <taxon>Dothideomycetes</taxon>
        <taxon>Dothideomycetes incertae sedis</taxon>
        <taxon>Cryomyces</taxon>
    </lineage>
</organism>
<feature type="compositionally biased region" description="Low complexity" evidence="1">
    <location>
        <begin position="139"/>
        <end position="152"/>
    </location>
</feature>
<evidence type="ECO:0000313" key="3">
    <source>
        <dbReference type="Proteomes" id="UP001357485"/>
    </source>
</evidence>
<comment type="caution">
    <text evidence="2">The sequence shown here is derived from an EMBL/GenBank/DDBJ whole genome shotgun (WGS) entry which is preliminary data.</text>
</comment>
<reference evidence="2 3" key="1">
    <citation type="submission" date="2023-08" db="EMBL/GenBank/DDBJ databases">
        <title>Black Yeasts Isolated from many extreme environments.</title>
        <authorList>
            <person name="Coleine C."/>
            <person name="Stajich J.E."/>
            <person name="Selbmann L."/>
        </authorList>
    </citation>
    <scope>NUCLEOTIDE SEQUENCE [LARGE SCALE GENOMIC DNA]</scope>
    <source>
        <strain evidence="2 3">CCFEE 536</strain>
    </source>
</reference>
<feature type="compositionally biased region" description="Polar residues" evidence="1">
    <location>
        <begin position="14"/>
        <end position="39"/>
    </location>
</feature>
<keyword evidence="3" id="KW-1185">Reference proteome</keyword>
<dbReference type="Proteomes" id="UP001357485">
    <property type="component" value="Unassembled WGS sequence"/>
</dbReference>
<feature type="compositionally biased region" description="Basic and acidic residues" evidence="1">
    <location>
        <begin position="1"/>
        <end position="10"/>
    </location>
</feature>